<organism evidence="1">
    <name type="scientific">Brevibacterium sp. Ap13</name>
    <dbReference type="NCBI Taxonomy" id="1406197"/>
    <lineage>
        <taxon>Bacteria</taxon>
        <taxon>Bacillati</taxon>
        <taxon>Actinomycetota</taxon>
        <taxon>Actinomycetes</taxon>
        <taxon>Micrococcales</taxon>
        <taxon>Brevibacteriaceae</taxon>
        <taxon>Brevibacterium</taxon>
    </lineage>
</organism>
<protein>
    <submittedName>
        <fullName evidence="1">Uncharacterized protein</fullName>
    </submittedName>
</protein>
<proteinExistence type="predicted"/>
<gene>
    <name evidence="1" type="ORF">AP13_p01100</name>
</gene>
<reference evidence="1" key="1">
    <citation type="journal article" date="2013" name="Genome Announc.">
        <title>Complete Genome Sequence of pAP13, a Large Linear Plasmid of a Brevibacterium Strain Isolated from a Saline Lake at 4,200 Meters above Sea Level in Argentina.</title>
        <authorList>
            <person name="Dib J.R."/>
            <person name="Schuldes J."/>
            <person name="Thurmer A."/>
            <person name="Farias M.E."/>
            <person name="Daniel R."/>
            <person name="Meinhardt F."/>
        </authorList>
    </citation>
    <scope>NUCLEOTIDE SEQUENCE</scope>
    <source>
        <strain evidence="1">Ap13</strain>
        <plasmid evidence="1">pAP13</plasmid>
    </source>
</reference>
<name>U5NZE7_9MICO</name>
<sequence length="65" mass="6846">MLDLEGRTLLARELDAVAGIGIMFENSGVDGATVVCLVLDLIEISVADVLASRSAERCVGRADVR</sequence>
<dbReference type="AlphaFoldDB" id="U5NZE7"/>
<geneLocation type="plasmid" evidence="1">
    <name>pAP13</name>
</geneLocation>
<dbReference type="EMBL" id="KF577590">
    <property type="protein sequence ID" value="AGY35419.1"/>
    <property type="molecule type" value="Genomic_DNA"/>
</dbReference>
<keyword evidence="1" id="KW-0614">Plasmid</keyword>
<evidence type="ECO:0000313" key="1">
    <source>
        <dbReference type="EMBL" id="AGY35419.1"/>
    </source>
</evidence>
<accession>U5NZE7</accession>